<dbReference type="InterPro" id="IPR027417">
    <property type="entry name" value="P-loop_NTPase"/>
</dbReference>
<keyword evidence="11" id="KW-0511">Multifunctional enzyme</keyword>
<evidence type="ECO:0000256" key="15">
    <source>
        <dbReference type="NCBIfam" id="TIGR00018"/>
    </source>
</evidence>
<keyword evidence="6" id="KW-0566">Pantothenate biosynthesis</keyword>
<dbReference type="GO" id="GO:0005829">
    <property type="term" value="C:cytosol"/>
    <property type="evidence" value="ECO:0007669"/>
    <property type="project" value="TreeGrafter"/>
</dbReference>
<dbReference type="InterPro" id="IPR003136">
    <property type="entry name" value="Cytidylate_kin"/>
</dbReference>
<dbReference type="Gene3D" id="3.30.1300.10">
    <property type="entry name" value="Pantoate-beta-alanine ligase, C-terminal domain"/>
    <property type="match status" value="1"/>
</dbReference>
<dbReference type="InterPro" id="IPR014729">
    <property type="entry name" value="Rossmann-like_a/b/a_fold"/>
</dbReference>
<evidence type="ECO:0000256" key="12">
    <source>
        <dbReference type="ARBA" id="ARBA00047615"/>
    </source>
</evidence>
<dbReference type="EMBL" id="FITM01000161">
    <property type="protein sequence ID" value="CZB22600.1"/>
    <property type="molecule type" value="Genomic_DNA"/>
</dbReference>
<dbReference type="EC" id="6.3.2.1" evidence="15"/>
<dbReference type="InterPro" id="IPR011994">
    <property type="entry name" value="Cytidylate_kinase_dom"/>
</dbReference>
<evidence type="ECO:0000313" key="18">
    <source>
        <dbReference type="Proteomes" id="UP000182631"/>
    </source>
</evidence>
<comment type="catalytic activity">
    <reaction evidence="12">
        <text>dCMP + ATP = dCDP + ADP</text>
        <dbReference type="Rhea" id="RHEA:25094"/>
        <dbReference type="ChEBI" id="CHEBI:30616"/>
        <dbReference type="ChEBI" id="CHEBI:57566"/>
        <dbReference type="ChEBI" id="CHEBI:58593"/>
        <dbReference type="ChEBI" id="CHEBI:456216"/>
        <dbReference type="EC" id="2.7.4.25"/>
    </reaction>
</comment>
<evidence type="ECO:0000256" key="14">
    <source>
        <dbReference type="ARBA" id="ARBA00048478"/>
    </source>
</evidence>
<keyword evidence="10" id="KW-0067">ATP-binding</keyword>
<feature type="domain" description="Cytidylate kinase" evidence="16">
    <location>
        <begin position="305"/>
        <end position="520"/>
    </location>
</feature>
<dbReference type="GO" id="GO:0004592">
    <property type="term" value="F:pantoate-beta-alanine ligase activity"/>
    <property type="evidence" value="ECO:0007669"/>
    <property type="project" value="UniProtKB-UniRule"/>
</dbReference>
<dbReference type="InterPro" id="IPR003721">
    <property type="entry name" value="Pantoate_ligase"/>
</dbReference>
<dbReference type="GO" id="GO:0036431">
    <property type="term" value="F:dCMP kinase activity"/>
    <property type="evidence" value="ECO:0007669"/>
    <property type="project" value="InterPro"/>
</dbReference>
<evidence type="ECO:0000259" key="16">
    <source>
        <dbReference type="Pfam" id="PF02224"/>
    </source>
</evidence>
<keyword evidence="9" id="KW-0418">Kinase</keyword>
<dbReference type="Gene3D" id="3.40.50.300">
    <property type="entry name" value="P-loop containing nucleotide triphosphate hydrolases"/>
    <property type="match status" value="1"/>
</dbReference>
<dbReference type="SUPFAM" id="SSF52540">
    <property type="entry name" value="P-loop containing nucleoside triphosphate hydrolases"/>
    <property type="match status" value="1"/>
</dbReference>
<keyword evidence="5 17" id="KW-0436">Ligase</keyword>
<reference evidence="18" key="1">
    <citation type="submission" date="2016-02" db="EMBL/GenBank/DDBJ databases">
        <authorList>
            <person name="liu f."/>
        </authorList>
    </citation>
    <scope>NUCLEOTIDE SEQUENCE [LARGE SCALE GENOMIC DNA]</scope>
</reference>
<keyword evidence="4" id="KW-0963">Cytoplasm</keyword>
<dbReference type="Pfam" id="PF02569">
    <property type="entry name" value="Pantoate_ligase"/>
    <property type="match status" value="1"/>
</dbReference>
<evidence type="ECO:0000256" key="2">
    <source>
        <dbReference type="ARBA" id="ARBA00009256"/>
    </source>
</evidence>
<comment type="similarity">
    <text evidence="3">Belongs to the cytidylate kinase family. Type 1 subfamily.</text>
</comment>
<evidence type="ECO:0000256" key="1">
    <source>
        <dbReference type="ARBA" id="ARBA00004990"/>
    </source>
</evidence>
<evidence type="ECO:0000256" key="6">
    <source>
        <dbReference type="ARBA" id="ARBA00022655"/>
    </source>
</evidence>
<keyword evidence="8" id="KW-0547">Nucleotide-binding</keyword>
<evidence type="ECO:0000256" key="5">
    <source>
        <dbReference type="ARBA" id="ARBA00022598"/>
    </source>
</evidence>
<comment type="pathway">
    <text evidence="1">Cofactor biosynthesis; (R)-pantothenate biosynthesis; (R)-pantothenate from (R)-pantoate and beta-alanine: step 1/1.</text>
</comment>
<evidence type="ECO:0000256" key="11">
    <source>
        <dbReference type="ARBA" id="ARBA00023268"/>
    </source>
</evidence>
<dbReference type="GO" id="GO:0015940">
    <property type="term" value="P:pantothenate biosynthetic process"/>
    <property type="evidence" value="ECO:0007669"/>
    <property type="project" value="UniProtKB-UniRule"/>
</dbReference>
<dbReference type="CDD" id="cd02020">
    <property type="entry name" value="CMPK"/>
    <property type="match status" value="1"/>
</dbReference>
<dbReference type="PANTHER" id="PTHR21299">
    <property type="entry name" value="CYTIDYLATE KINASE/PANTOATE-BETA-ALANINE LIGASE"/>
    <property type="match status" value="1"/>
</dbReference>
<dbReference type="SUPFAM" id="SSF52374">
    <property type="entry name" value="Nucleotidylyl transferase"/>
    <property type="match status" value="1"/>
</dbReference>
<evidence type="ECO:0000256" key="9">
    <source>
        <dbReference type="ARBA" id="ARBA00022777"/>
    </source>
</evidence>
<proteinExistence type="inferred from homology"/>
<dbReference type="GO" id="GO:0015949">
    <property type="term" value="P:nucleobase-containing small molecule interconversion"/>
    <property type="evidence" value="ECO:0007669"/>
    <property type="project" value="TreeGrafter"/>
</dbReference>
<dbReference type="NCBIfam" id="TIGR00018">
    <property type="entry name" value="panC"/>
    <property type="match status" value="1"/>
</dbReference>
<comment type="similarity">
    <text evidence="2">Belongs to the pantothenate synthetase family.</text>
</comment>
<protein>
    <recommendedName>
        <fullName evidence="15">Pantoate--beta-alanine ligase</fullName>
        <ecNumber evidence="15">6.3.2.1</ecNumber>
    </recommendedName>
</protein>
<dbReference type="UniPathway" id="UPA00028">
    <property type="reaction ID" value="UER00005"/>
</dbReference>
<comment type="catalytic activity">
    <reaction evidence="14">
        <text>CMP + ATP = CDP + ADP</text>
        <dbReference type="Rhea" id="RHEA:11600"/>
        <dbReference type="ChEBI" id="CHEBI:30616"/>
        <dbReference type="ChEBI" id="CHEBI:58069"/>
        <dbReference type="ChEBI" id="CHEBI:60377"/>
        <dbReference type="ChEBI" id="CHEBI:456216"/>
        <dbReference type="EC" id="2.7.4.25"/>
    </reaction>
</comment>
<dbReference type="HAMAP" id="MF_00158">
    <property type="entry name" value="PanC"/>
    <property type="match status" value="1"/>
</dbReference>
<dbReference type="GO" id="GO:0005524">
    <property type="term" value="F:ATP binding"/>
    <property type="evidence" value="ECO:0007669"/>
    <property type="project" value="UniProtKB-KW"/>
</dbReference>
<evidence type="ECO:0000256" key="13">
    <source>
        <dbReference type="ARBA" id="ARBA00048258"/>
    </source>
</evidence>
<evidence type="ECO:0000313" key="17">
    <source>
        <dbReference type="EMBL" id="CZB22600.1"/>
    </source>
</evidence>
<evidence type="ECO:0000256" key="10">
    <source>
        <dbReference type="ARBA" id="ARBA00022840"/>
    </source>
</evidence>
<evidence type="ECO:0000256" key="8">
    <source>
        <dbReference type="ARBA" id="ARBA00022741"/>
    </source>
</evidence>
<sequence>MNGHAVLGNVDMPTKGAMVILRSNSELDQWLAAAGGPIHFVPTMGGLHRGHQQLIRAARGAGGRVLVSVFVNPTQFAAGEDFTTYPRHPDRDIQQAADTDAVWFPTVEHIYGDANPDRSHAGSGPPIKPSLIQTLCGPWRPGHFEGVLMVMARLLERVQPALVVMGEKDWQQLTVLRQCLPALCEKRCRLLPVPVVREGDGLPCSSRNSRLSPSQRRQAALLPQALGDAEAAVQAGERRSAVLEQLVRARLDATELRVDYAQLVHPLTLQPCPHLDGVALLGVAVHVGPVRLLDHRFLLSRQPIIAIDGPAGTGKSTVTRLLAARLGLLHLDTGAMYRAVAWLMLENRQPIRSDAALQQLLETMELRLAWGDHGQQVICINGVDVSDAIRLPRVTATVPRVAALPQVRQVLTRQQRAFGQQGGLVSEGRDMGTAVFPNAELKVYLTATAAERARRRAADMTQRGQTPPPLATLEAQIAERDHLDRTRTEAPLRQAEDGVVVATDGITVEQVVDDLEELFHQRVPRGAEPWANTEPVA</sequence>
<accession>A0A170TFQ5</accession>
<keyword evidence="7" id="KW-0808">Transferase</keyword>
<comment type="catalytic activity">
    <reaction evidence="13">
        <text>(R)-pantoate + beta-alanine + ATP = (R)-pantothenate + AMP + diphosphate + H(+)</text>
        <dbReference type="Rhea" id="RHEA:10912"/>
        <dbReference type="ChEBI" id="CHEBI:15378"/>
        <dbReference type="ChEBI" id="CHEBI:15980"/>
        <dbReference type="ChEBI" id="CHEBI:29032"/>
        <dbReference type="ChEBI" id="CHEBI:30616"/>
        <dbReference type="ChEBI" id="CHEBI:33019"/>
        <dbReference type="ChEBI" id="CHEBI:57966"/>
        <dbReference type="ChEBI" id="CHEBI:456215"/>
        <dbReference type="EC" id="6.3.2.1"/>
    </reaction>
</comment>
<dbReference type="InterPro" id="IPR042176">
    <property type="entry name" value="Pantoate_ligase_C"/>
</dbReference>
<name>A0A170TFQ5_9SYNE</name>
<gene>
    <name evidence="17" type="ORF">FLM9_1518</name>
</gene>
<dbReference type="NCBIfam" id="TIGR00017">
    <property type="entry name" value="cmk"/>
    <property type="match status" value="1"/>
</dbReference>
<dbReference type="NCBIfam" id="NF010004">
    <property type="entry name" value="PRK13477.1"/>
    <property type="match status" value="1"/>
</dbReference>
<dbReference type="GO" id="GO:0036430">
    <property type="term" value="F:CMP kinase activity"/>
    <property type="evidence" value="ECO:0007669"/>
    <property type="project" value="RHEA"/>
</dbReference>
<organism evidence="17 18">
    <name type="scientific">Candidatus Synechococcus spongiarum</name>
    <dbReference type="NCBI Taxonomy" id="431041"/>
    <lineage>
        <taxon>Bacteria</taxon>
        <taxon>Bacillati</taxon>
        <taxon>Cyanobacteriota</taxon>
        <taxon>Cyanophyceae</taxon>
        <taxon>Synechococcales</taxon>
        <taxon>Synechococcaceae</taxon>
        <taxon>Synechococcus</taxon>
    </lineage>
</organism>
<dbReference type="Proteomes" id="UP000182631">
    <property type="component" value="Unassembled WGS sequence"/>
</dbReference>
<dbReference type="AlphaFoldDB" id="A0A170TFQ5"/>
<evidence type="ECO:0000256" key="4">
    <source>
        <dbReference type="ARBA" id="ARBA00022490"/>
    </source>
</evidence>
<dbReference type="Gene3D" id="3.40.50.620">
    <property type="entry name" value="HUPs"/>
    <property type="match status" value="1"/>
</dbReference>
<dbReference type="PANTHER" id="PTHR21299:SF1">
    <property type="entry name" value="PANTOATE--BETA-ALANINE LIGASE"/>
    <property type="match status" value="1"/>
</dbReference>
<keyword evidence="18" id="KW-1185">Reference proteome</keyword>
<dbReference type="HAMAP" id="MF_00238">
    <property type="entry name" value="Cytidyl_kinase_type1"/>
    <property type="match status" value="1"/>
</dbReference>
<evidence type="ECO:0000256" key="7">
    <source>
        <dbReference type="ARBA" id="ARBA00022679"/>
    </source>
</evidence>
<dbReference type="Pfam" id="PF02224">
    <property type="entry name" value="Cytidylate_kin"/>
    <property type="match status" value="1"/>
</dbReference>
<evidence type="ECO:0000256" key="3">
    <source>
        <dbReference type="ARBA" id="ARBA00009427"/>
    </source>
</evidence>